<dbReference type="STRING" id="649761.HMPREF0973_02456"/>
<dbReference type="eggNOG" id="ENOG502ZFYK">
    <property type="taxonomic scope" value="Bacteria"/>
</dbReference>
<comment type="caution">
    <text evidence="2">The sequence shown here is derived from an EMBL/GenBank/DDBJ whole genome shotgun (WGS) entry which is preliminary data.</text>
</comment>
<protein>
    <submittedName>
        <fullName evidence="2">Uncharacterized protein</fullName>
    </submittedName>
</protein>
<dbReference type="OrthoDB" id="1081532at2"/>
<accession>C9MS43</accession>
<gene>
    <name evidence="2" type="ORF">HMPREF0973_02456</name>
</gene>
<reference evidence="2 3" key="1">
    <citation type="submission" date="2009-09" db="EMBL/GenBank/DDBJ databases">
        <authorList>
            <person name="Weinstock G."/>
            <person name="Sodergren E."/>
            <person name="Clifton S."/>
            <person name="Fulton L."/>
            <person name="Fulton B."/>
            <person name="Courtney L."/>
            <person name="Fronick C."/>
            <person name="Harrison M."/>
            <person name="Strong C."/>
            <person name="Farmer C."/>
            <person name="Delahaunty K."/>
            <person name="Markovic C."/>
            <person name="Hall O."/>
            <person name="Minx P."/>
            <person name="Tomlinson C."/>
            <person name="Mitreva M."/>
            <person name="Nelson J."/>
            <person name="Hou S."/>
            <person name="Wollam A."/>
            <person name="Pepin K.H."/>
            <person name="Johnson M."/>
            <person name="Bhonagiri V."/>
            <person name="Nash W.E."/>
            <person name="Warren W."/>
            <person name="Chinwalla A."/>
            <person name="Mardis E.R."/>
            <person name="Wilson R.K."/>
        </authorList>
    </citation>
    <scope>NUCLEOTIDE SEQUENCE [LARGE SCALE GENOMIC DNA]</scope>
    <source>
        <strain evidence="2 3">F0319</strain>
    </source>
</reference>
<feature type="region of interest" description="Disordered" evidence="1">
    <location>
        <begin position="1"/>
        <end position="23"/>
    </location>
</feature>
<evidence type="ECO:0000313" key="2">
    <source>
        <dbReference type="EMBL" id="EEX17703.1"/>
    </source>
</evidence>
<dbReference type="HOGENOM" id="CLU_059184_0_0_10"/>
<feature type="compositionally biased region" description="Polar residues" evidence="1">
    <location>
        <begin position="13"/>
        <end position="23"/>
    </location>
</feature>
<dbReference type="Proteomes" id="UP000003327">
    <property type="component" value="Unassembled WGS sequence"/>
</dbReference>
<dbReference type="EMBL" id="ACVA01000058">
    <property type="protein sequence ID" value="EEX17703.1"/>
    <property type="molecule type" value="Genomic_DNA"/>
</dbReference>
<evidence type="ECO:0000256" key="1">
    <source>
        <dbReference type="SAM" id="MobiDB-lite"/>
    </source>
</evidence>
<proteinExistence type="predicted"/>
<evidence type="ECO:0000313" key="3">
    <source>
        <dbReference type="Proteomes" id="UP000003327"/>
    </source>
</evidence>
<organism evidence="2 3">
    <name type="scientific">Prevotella veroralis F0319</name>
    <dbReference type="NCBI Taxonomy" id="649761"/>
    <lineage>
        <taxon>Bacteria</taxon>
        <taxon>Pseudomonadati</taxon>
        <taxon>Bacteroidota</taxon>
        <taxon>Bacteroidia</taxon>
        <taxon>Bacteroidales</taxon>
        <taxon>Prevotellaceae</taxon>
        <taxon>Prevotella</taxon>
    </lineage>
</organism>
<dbReference type="AlphaFoldDB" id="C9MS43"/>
<keyword evidence="3" id="KW-1185">Reference proteome</keyword>
<dbReference type="RefSeq" id="WP_004384143.1">
    <property type="nucleotide sequence ID" value="NZ_GG698716.1"/>
</dbReference>
<name>C9MS43_9BACT</name>
<sequence>MDNKGNMGKGHVYQNNRVNTDGEQFTADAQKYNNKMEEEELRLLSSLGLTEEDIIDKTDPDLGTTRSAEAMLRSIERQRQYKQRVIEAARIKKETGKDIVIEQEDSNKERDIERILKYRCEQMSATRLNGVSINNSQVNQDFKVVQNVDNKEGLFLVTLLDNIVNATPQPLKESVDLLMEVDKALLSNVLLDIDEQTGKVNQILNHDEIIKQWDQCKDSLRKKYDFIRKEDTRDKLEYFLKVAEEQAHNLDSLSMMFNAKLFVNTFFDKYLVTDKNLFDPYKRVFNSQLFEDIAVELDFTQEILKESPNMVLIQRKSKINKDTLPLSQIKEGYEKKFQPTIQYKFSDYNYSMVEKCVINTKYNFIVQSDVLFIEEVTNNLEVVTDFKLRKLV</sequence>